<evidence type="ECO:0000313" key="1">
    <source>
        <dbReference type="EMBL" id="OPH50505.1"/>
    </source>
</evidence>
<organism evidence="1 2">
    <name type="scientific">Paenibacillus ferrarius</name>
    <dbReference type="NCBI Taxonomy" id="1469647"/>
    <lineage>
        <taxon>Bacteria</taxon>
        <taxon>Bacillati</taxon>
        <taxon>Bacillota</taxon>
        <taxon>Bacilli</taxon>
        <taxon>Bacillales</taxon>
        <taxon>Paenibacillaceae</taxon>
        <taxon>Paenibacillus</taxon>
    </lineage>
</organism>
<gene>
    <name evidence="1" type="ORF">BC351_07560</name>
</gene>
<dbReference type="EMBL" id="MBTG01000034">
    <property type="protein sequence ID" value="OPH50505.1"/>
    <property type="molecule type" value="Genomic_DNA"/>
</dbReference>
<evidence type="ECO:0000313" key="2">
    <source>
        <dbReference type="Proteomes" id="UP000190626"/>
    </source>
</evidence>
<accession>A0A1V4HCD0</accession>
<sequence length="60" mass="7375">MNEEFFSELQKMSREDEMRSKLLIRGLKRILTEKKQESLLKRMLRKKKHTVPNPWNSEQE</sequence>
<comment type="caution">
    <text evidence="1">The sequence shown here is derived from an EMBL/GenBank/DDBJ whole genome shotgun (WGS) entry which is preliminary data.</text>
</comment>
<dbReference type="AlphaFoldDB" id="A0A1V4HCD0"/>
<name>A0A1V4HCD0_9BACL</name>
<dbReference type="Proteomes" id="UP000190626">
    <property type="component" value="Unassembled WGS sequence"/>
</dbReference>
<reference evidence="2" key="1">
    <citation type="submission" date="2016-07" db="EMBL/GenBank/DDBJ databases">
        <authorList>
            <person name="Florea S."/>
            <person name="Webb J.S."/>
            <person name="Jaromczyk J."/>
            <person name="Schardl C.L."/>
        </authorList>
    </citation>
    <scope>NUCLEOTIDE SEQUENCE [LARGE SCALE GENOMIC DNA]</scope>
    <source>
        <strain evidence="2">CY1</strain>
    </source>
</reference>
<proteinExistence type="predicted"/>
<protein>
    <submittedName>
        <fullName evidence="1">Uncharacterized protein</fullName>
    </submittedName>
</protein>
<keyword evidence="2" id="KW-1185">Reference proteome</keyword>